<gene>
    <name evidence="1" type="ORF">SAMN02194393_01598</name>
</gene>
<organism evidence="1 2">
    <name type="scientific">Maledivibacter halophilus</name>
    <dbReference type="NCBI Taxonomy" id="36842"/>
    <lineage>
        <taxon>Bacteria</taxon>
        <taxon>Bacillati</taxon>
        <taxon>Bacillota</taxon>
        <taxon>Clostridia</taxon>
        <taxon>Peptostreptococcales</taxon>
        <taxon>Caminicellaceae</taxon>
        <taxon>Maledivibacter</taxon>
    </lineage>
</organism>
<keyword evidence="2" id="KW-1185">Reference proteome</keyword>
<dbReference type="AlphaFoldDB" id="A0A1T5K3I3"/>
<dbReference type="STRING" id="36842.SAMN02194393_01598"/>
<protein>
    <submittedName>
        <fullName evidence="1">Uncharacterized protein</fullName>
    </submittedName>
</protein>
<dbReference type="RefSeq" id="WP_079490691.1">
    <property type="nucleotide sequence ID" value="NZ_FUZT01000003.1"/>
</dbReference>
<name>A0A1T5K3I3_9FIRM</name>
<sequence length="344" mass="38298">MQLLDLIKDRHSIVSVVGMAKNSGKTVTLNELIEEALDSNLKLGITSIGRDGEKQDVVTFTEKPLIYINSGTIIATAEEIFKVCEANLEILEITDHNTSLGRVVIARALSSGYVQIAGPCTNRDVKRVADRMLHYGASIIIVDGALDRITSACPGITQATILATGAVLSRSMDKVIEKTAHQVNMFNIEEIEDNRLEKINQKILKDKTMYIVNNEYEIEALNIKTALGFGREIAAALKKDTKYVIIRGSLVTKTLKDIVTSTKLFKNVTFVVNDATKIFINYKDWLYFEKVGVNIKVMEKINILAVTINPYSPLGYYFSPGEFMDKMKRVLNPVPVIDVMMSNL</sequence>
<accession>A0A1T5K3I3</accession>
<evidence type="ECO:0000313" key="2">
    <source>
        <dbReference type="Proteomes" id="UP000190285"/>
    </source>
</evidence>
<dbReference type="EMBL" id="FUZT01000003">
    <property type="protein sequence ID" value="SKC58322.1"/>
    <property type="molecule type" value="Genomic_DNA"/>
</dbReference>
<proteinExistence type="predicted"/>
<dbReference type="OrthoDB" id="9783544at2"/>
<reference evidence="1 2" key="1">
    <citation type="submission" date="2017-02" db="EMBL/GenBank/DDBJ databases">
        <authorList>
            <person name="Peterson S.W."/>
        </authorList>
    </citation>
    <scope>NUCLEOTIDE SEQUENCE [LARGE SCALE GENOMIC DNA]</scope>
    <source>
        <strain evidence="1 2">M1</strain>
    </source>
</reference>
<evidence type="ECO:0000313" key="1">
    <source>
        <dbReference type="EMBL" id="SKC58322.1"/>
    </source>
</evidence>
<dbReference type="Proteomes" id="UP000190285">
    <property type="component" value="Unassembled WGS sequence"/>
</dbReference>